<gene>
    <name evidence="1" type="ORF">FJT64_001614</name>
</gene>
<dbReference type="OrthoDB" id="676979at2759"/>
<evidence type="ECO:0000313" key="1">
    <source>
        <dbReference type="EMBL" id="KAF0313569.1"/>
    </source>
</evidence>
<dbReference type="AlphaFoldDB" id="A0A6A4X7X6"/>
<dbReference type="PROSITE" id="PS51450">
    <property type="entry name" value="LRR"/>
    <property type="match status" value="1"/>
</dbReference>
<dbReference type="InterPro" id="IPR001611">
    <property type="entry name" value="Leu-rich_rpt"/>
</dbReference>
<proteinExistence type="predicted"/>
<name>A0A6A4X7X6_AMPAM</name>
<reference evidence="1 2" key="1">
    <citation type="submission" date="2019-07" db="EMBL/GenBank/DDBJ databases">
        <title>Draft genome assembly of a fouling barnacle, Amphibalanus amphitrite (Darwin, 1854): The first reference genome for Thecostraca.</title>
        <authorList>
            <person name="Kim W."/>
        </authorList>
    </citation>
    <scope>NUCLEOTIDE SEQUENCE [LARGE SCALE GENOMIC DNA]</scope>
    <source>
        <strain evidence="1">SNU_AA5</strain>
        <tissue evidence="1">Soma without cirri and trophi</tissue>
    </source>
</reference>
<protein>
    <submittedName>
        <fullName evidence="1">Uncharacterized protein</fullName>
    </submittedName>
</protein>
<dbReference type="EMBL" id="VIIS01000081">
    <property type="protein sequence ID" value="KAF0313569.1"/>
    <property type="molecule type" value="Genomic_DNA"/>
</dbReference>
<organism evidence="1 2">
    <name type="scientific">Amphibalanus amphitrite</name>
    <name type="common">Striped barnacle</name>
    <name type="synonym">Balanus amphitrite</name>
    <dbReference type="NCBI Taxonomy" id="1232801"/>
    <lineage>
        <taxon>Eukaryota</taxon>
        <taxon>Metazoa</taxon>
        <taxon>Ecdysozoa</taxon>
        <taxon>Arthropoda</taxon>
        <taxon>Crustacea</taxon>
        <taxon>Multicrustacea</taxon>
        <taxon>Cirripedia</taxon>
        <taxon>Thoracica</taxon>
        <taxon>Thoracicalcarea</taxon>
        <taxon>Balanomorpha</taxon>
        <taxon>Balanoidea</taxon>
        <taxon>Balanidae</taxon>
        <taxon>Amphibalaninae</taxon>
        <taxon>Amphibalanus</taxon>
    </lineage>
</organism>
<dbReference type="InterPro" id="IPR032675">
    <property type="entry name" value="LRR_dom_sf"/>
</dbReference>
<dbReference type="Proteomes" id="UP000440578">
    <property type="component" value="Unassembled WGS sequence"/>
</dbReference>
<evidence type="ECO:0000313" key="2">
    <source>
        <dbReference type="Proteomes" id="UP000440578"/>
    </source>
</evidence>
<dbReference type="SUPFAM" id="SSF52058">
    <property type="entry name" value="L domain-like"/>
    <property type="match status" value="1"/>
</dbReference>
<sequence>MATSLPPPPGMQKDHLPELGALLSSNLPSLRVLDLSDNHICDLSRITELVTIASSIRSISLSGNPAFLASGYYQHFTSGLGRLLLLDGVLLTDELLADLQRQLEPAEEPEESASKLERGGEGRGAVYLPFMPKDQVRSSLI</sequence>
<accession>A0A6A4X7X6</accession>
<keyword evidence="2" id="KW-1185">Reference proteome</keyword>
<dbReference type="Gene3D" id="3.80.10.10">
    <property type="entry name" value="Ribonuclease Inhibitor"/>
    <property type="match status" value="1"/>
</dbReference>
<comment type="caution">
    <text evidence="1">The sequence shown here is derived from an EMBL/GenBank/DDBJ whole genome shotgun (WGS) entry which is preliminary data.</text>
</comment>